<name>A0A7S3Z0X1_9EUKA</name>
<evidence type="ECO:0000256" key="1">
    <source>
        <dbReference type="SAM" id="Phobius"/>
    </source>
</evidence>
<dbReference type="EMBL" id="HBIV01027687">
    <property type="protein sequence ID" value="CAE0668201.1"/>
    <property type="molecule type" value="Transcribed_RNA"/>
</dbReference>
<feature type="transmembrane region" description="Helical" evidence="1">
    <location>
        <begin position="66"/>
        <end position="87"/>
    </location>
</feature>
<evidence type="ECO:0000313" key="2">
    <source>
        <dbReference type="EMBL" id="CAE0668201.1"/>
    </source>
</evidence>
<sequence length="292" mass="32399">MGDDAGVHPAYKILYSDEFRAFSDYLLVAAFLVSGLMLLLHRYHFTFRDRAEMGEVVGTVKSLFKNLVLLTGLIVLVGSPFAIASVFVRENENKTHCEALRVVGAAYFSIQSLFFYRVLLAKANLVGAMSETARVMKRATWIFIHAVFIPVVLATIGTIFSTETEFVMIDGKKLCVAKMTNKLMFNWIILAVNTLIGILCLTLLLIPLAAKQRDRGVTTTVHRNAIYASVAILSTSSTYIIDNILNPNNFFIVTGMLSIIKVDSAVNILALMMCWPVLVYAKLVSKVTQGWV</sequence>
<reference evidence="2" key="1">
    <citation type="submission" date="2021-01" db="EMBL/GenBank/DDBJ databases">
        <authorList>
            <person name="Corre E."/>
            <person name="Pelletier E."/>
            <person name="Niang G."/>
            <person name="Scheremetjew M."/>
            <person name="Finn R."/>
            <person name="Kale V."/>
            <person name="Holt S."/>
            <person name="Cochrane G."/>
            <person name="Meng A."/>
            <person name="Brown T."/>
            <person name="Cohen L."/>
        </authorList>
    </citation>
    <scope>NUCLEOTIDE SEQUENCE</scope>
    <source>
        <strain evidence="2">CCCM811</strain>
    </source>
</reference>
<keyword evidence="1" id="KW-0812">Transmembrane</keyword>
<feature type="transmembrane region" description="Helical" evidence="1">
    <location>
        <begin position="141"/>
        <end position="160"/>
    </location>
</feature>
<feature type="transmembrane region" description="Helical" evidence="1">
    <location>
        <begin position="184"/>
        <end position="206"/>
    </location>
</feature>
<feature type="transmembrane region" description="Helical" evidence="1">
    <location>
        <begin position="25"/>
        <end position="45"/>
    </location>
</feature>
<feature type="transmembrane region" description="Helical" evidence="1">
    <location>
        <begin position="226"/>
        <end position="245"/>
    </location>
</feature>
<protein>
    <submittedName>
        <fullName evidence="2">Uncharacterized protein</fullName>
    </submittedName>
</protein>
<gene>
    <name evidence="2" type="ORF">LGLO00237_LOCUS19825</name>
</gene>
<organism evidence="2">
    <name type="scientific">Lotharella globosa</name>
    <dbReference type="NCBI Taxonomy" id="91324"/>
    <lineage>
        <taxon>Eukaryota</taxon>
        <taxon>Sar</taxon>
        <taxon>Rhizaria</taxon>
        <taxon>Cercozoa</taxon>
        <taxon>Chlorarachniophyceae</taxon>
        <taxon>Lotharella</taxon>
    </lineage>
</organism>
<accession>A0A7S3Z0X1</accession>
<keyword evidence="1" id="KW-0472">Membrane</keyword>
<feature type="transmembrane region" description="Helical" evidence="1">
    <location>
        <begin position="99"/>
        <end position="120"/>
    </location>
</feature>
<keyword evidence="1" id="KW-1133">Transmembrane helix</keyword>
<proteinExistence type="predicted"/>
<dbReference type="AlphaFoldDB" id="A0A7S3Z0X1"/>
<feature type="transmembrane region" description="Helical" evidence="1">
    <location>
        <begin position="265"/>
        <end position="284"/>
    </location>
</feature>